<evidence type="ECO:0000256" key="1">
    <source>
        <dbReference type="ARBA" id="ARBA00022553"/>
    </source>
</evidence>
<feature type="modified residue" description="4-aspartylphosphate" evidence="2">
    <location>
        <position position="55"/>
    </location>
</feature>
<dbReference type="InterPro" id="IPR011006">
    <property type="entry name" value="CheY-like_superfamily"/>
</dbReference>
<comment type="caution">
    <text evidence="4">The sequence shown here is derived from an EMBL/GenBank/DDBJ whole genome shotgun (WGS) entry which is preliminary data.</text>
</comment>
<dbReference type="InterPro" id="IPR001789">
    <property type="entry name" value="Sig_transdc_resp-reg_receiver"/>
</dbReference>
<keyword evidence="5" id="KW-1185">Reference proteome</keyword>
<dbReference type="RefSeq" id="WP_275616887.1">
    <property type="nucleotide sequence ID" value="NZ_JARFVB010000014.1"/>
</dbReference>
<dbReference type="InterPro" id="IPR050595">
    <property type="entry name" value="Bact_response_regulator"/>
</dbReference>
<accession>A0ABT5Y2R4</accession>
<dbReference type="EMBL" id="JARFVB010000014">
    <property type="protein sequence ID" value="MDF0717739.1"/>
    <property type="molecule type" value="Genomic_DNA"/>
</dbReference>
<dbReference type="PANTHER" id="PTHR44591:SF3">
    <property type="entry name" value="RESPONSE REGULATORY DOMAIN-CONTAINING PROTEIN"/>
    <property type="match status" value="1"/>
</dbReference>
<evidence type="ECO:0000256" key="2">
    <source>
        <dbReference type="PROSITE-ProRule" id="PRU00169"/>
    </source>
</evidence>
<name>A0ABT5Y2R4_9FLAO</name>
<dbReference type="SUPFAM" id="SSF52172">
    <property type="entry name" value="CheY-like"/>
    <property type="match status" value="1"/>
</dbReference>
<dbReference type="PROSITE" id="PS50110">
    <property type="entry name" value="RESPONSE_REGULATORY"/>
    <property type="match status" value="1"/>
</dbReference>
<keyword evidence="1 2" id="KW-0597">Phosphoprotein</keyword>
<feature type="domain" description="Response regulatory" evidence="3">
    <location>
        <begin position="4"/>
        <end position="115"/>
    </location>
</feature>
<dbReference type="Pfam" id="PF00072">
    <property type="entry name" value="Response_reg"/>
    <property type="match status" value="1"/>
</dbReference>
<evidence type="ECO:0000313" key="5">
    <source>
        <dbReference type="Proteomes" id="UP001221366"/>
    </source>
</evidence>
<evidence type="ECO:0000313" key="4">
    <source>
        <dbReference type="EMBL" id="MDF0717739.1"/>
    </source>
</evidence>
<sequence length="133" mass="15021">MKLDLVIVDDSRLWLSLAEKLAKLHPLVGRVTTFQDSIDAWIHIQTCKPQVVMTDIEMPGMDGLSFLEMFGGRIPFISSSTKDGYALIARELGCIDFLCKPYSKDYFDMAITSVHRTLCHDSSTAFKPLTKQF</sequence>
<organism evidence="4 5">
    <name type="scientific">Flagellimonas yonaguniensis</name>
    <dbReference type="NCBI Taxonomy" id="3031325"/>
    <lineage>
        <taxon>Bacteria</taxon>
        <taxon>Pseudomonadati</taxon>
        <taxon>Bacteroidota</taxon>
        <taxon>Flavobacteriia</taxon>
        <taxon>Flavobacteriales</taxon>
        <taxon>Flavobacteriaceae</taxon>
        <taxon>Flagellimonas</taxon>
    </lineage>
</organism>
<evidence type="ECO:0000259" key="3">
    <source>
        <dbReference type="PROSITE" id="PS50110"/>
    </source>
</evidence>
<dbReference type="PANTHER" id="PTHR44591">
    <property type="entry name" value="STRESS RESPONSE REGULATOR PROTEIN 1"/>
    <property type="match status" value="1"/>
</dbReference>
<dbReference type="Gene3D" id="3.40.50.2300">
    <property type="match status" value="1"/>
</dbReference>
<protein>
    <submittedName>
        <fullName evidence="4">Response regulator</fullName>
    </submittedName>
</protein>
<proteinExistence type="predicted"/>
<reference evidence="4 5" key="1">
    <citation type="submission" date="2023-03" db="EMBL/GenBank/DDBJ databases">
        <title>Muricauda XX sp. nov. and Muricauda XXX sp. nov., two novel species isolated from Okinawa Trough.</title>
        <authorList>
            <person name="Cao W."/>
            <person name="Deng X."/>
        </authorList>
    </citation>
    <scope>NUCLEOTIDE SEQUENCE [LARGE SCALE GENOMIC DNA]</scope>
    <source>
        <strain evidence="4 5">334s03</strain>
    </source>
</reference>
<dbReference type="SMART" id="SM00448">
    <property type="entry name" value="REC"/>
    <property type="match status" value="1"/>
</dbReference>
<gene>
    <name evidence="4" type="ORF">PY092_16370</name>
</gene>
<dbReference type="Proteomes" id="UP001221366">
    <property type="component" value="Unassembled WGS sequence"/>
</dbReference>